<name>A0A351U789_9BACT</name>
<sequence length="95" mass="10901">MTKLEIVNMLYEKLGFSKRECAHIVDSFFEVIKGNLAKGENVKLSGFGNFVVKEKKARRGRNPQTGKEIEISERRVVNFRLSQVLKDEINSKSIK</sequence>
<accession>A0A351U789</accession>
<reference evidence="9" key="1">
    <citation type="journal article" date="2020" name="Biotechnol. Biofuels">
        <title>New insights from the biogas microbiome by comprehensive genome-resolved metagenomics of nearly 1600 species originating from multiple anaerobic digesters.</title>
        <authorList>
            <person name="Campanaro S."/>
            <person name="Treu L."/>
            <person name="Rodriguez-R L.M."/>
            <person name="Kovalovszki A."/>
            <person name="Ziels R.M."/>
            <person name="Maus I."/>
            <person name="Zhu X."/>
            <person name="Kougias P.G."/>
            <person name="Basile A."/>
            <person name="Luo G."/>
            <person name="Schluter A."/>
            <person name="Konstantinidis K.T."/>
            <person name="Angelidaki I."/>
        </authorList>
    </citation>
    <scope>NUCLEOTIDE SEQUENCE</scope>
    <source>
        <strain evidence="9">AS06rmzACSIP_7</strain>
    </source>
</reference>
<organism evidence="9 10">
    <name type="scientific">Syntrophorhabdus aromaticivorans</name>
    <dbReference type="NCBI Taxonomy" id="328301"/>
    <lineage>
        <taxon>Bacteria</taxon>
        <taxon>Pseudomonadati</taxon>
        <taxon>Thermodesulfobacteriota</taxon>
        <taxon>Syntrophorhabdia</taxon>
        <taxon>Syntrophorhabdales</taxon>
        <taxon>Syntrophorhabdaceae</taxon>
        <taxon>Syntrophorhabdus</taxon>
    </lineage>
</organism>
<keyword evidence="3" id="KW-0810">Translation regulation</keyword>
<dbReference type="PROSITE" id="PS00045">
    <property type="entry name" value="HISTONE_LIKE"/>
    <property type="match status" value="1"/>
</dbReference>
<dbReference type="AlphaFoldDB" id="A0A351U789"/>
<dbReference type="Proteomes" id="UP000777265">
    <property type="component" value="Unassembled WGS sequence"/>
</dbReference>
<dbReference type="GO" id="GO:0006310">
    <property type="term" value="P:DNA recombination"/>
    <property type="evidence" value="ECO:0007669"/>
    <property type="project" value="UniProtKB-KW"/>
</dbReference>
<dbReference type="PRINTS" id="PR01727">
    <property type="entry name" value="DNABINDINGHU"/>
</dbReference>
<proteinExistence type="inferred from homology"/>
<evidence type="ECO:0000256" key="7">
    <source>
        <dbReference type="ARBA" id="ARBA00023172"/>
    </source>
</evidence>
<dbReference type="SUPFAM" id="SSF47729">
    <property type="entry name" value="IHF-like DNA-binding proteins"/>
    <property type="match status" value="1"/>
</dbReference>
<dbReference type="InterPro" id="IPR000119">
    <property type="entry name" value="Hist_DNA-bd"/>
</dbReference>
<dbReference type="Gene3D" id="4.10.520.10">
    <property type="entry name" value="IHF-like DNA-binding proteins"/>
    <property type="match status" value="1"/>
</dbReference>
<dbReference type="InterPro" id="IPR005684">
    <property type="entry name" value="IHF_alpha"/>
</dbReference>
<comment type="similarity">
    <text evidence="1 8">Belongs to the bacterial histone-like protein family.</text>
</comment>
<dbReference type="GO" id="GO:0003677">
    <property type="term" value="F:DNA binding"/>
    <property type="evidence" value="ECO:0007669"/>
    <property type="project" value="UniProtKB-KW"/>
</dbReference>
<dbReference type="PANTHER" id="PTHR33175">
    <property type="entry name" value="DNA-BINDING PROTEIN HU"/>
    <property type="match status" value="1"/>
</dbReference>
<dbReference type="EMBL" id="JAAYEE010000097">
    <property type="protein sequence ID" value="NLW34963.1"/>
    <property type="molecule type" value="Genomic_DNA"/>
</dbReference>
<dbReference type="GO" id="GO:0006355">
    <property type="term" value="P:regulation of DNA-templated transcription"/>
    <property type="evidence" value="ECO:0007669"/>
    <property type="project" value="InterPro"/>
</dbReference>
<reference evidence="9" key="2">
    <citation type="submission" date="2020-01" db="EMBL/GenBank/DDBJ databases">
        <authorList>
            <person name="Campanaro S."/>
        </authorList>
    </citation>
    <scope>NUCLEOTIDE SEQUENCE</scope>
    <source>
        <strain evidence="9">AS06rmzACSIP_7</strain>
    </source>
</reference>
<evidence type="ECO:0000256" key="6">
    <source>
        <dbReference type="ARBA" id="ARBA00023163"/>
    </source>
</evidence>
<protein>
    <recommendedName>
        <fullName evidence="2">Integration host factor subunit alpha</fullName>
    </recommendedName>
</protein>
<dbReference type="NCBIfam" id="NF001401">
    <property type="entry name" value="PRK00285.1"/>
    <property type="match status" value="1"/>
</dbReference>
<dbReference type="GO" id="GO:0030527">
    <property type="term" value="F:structural constituent of chromatin"/>
    <property type="evidence" value="ECO:0007669"/>
    <property type="project" value="InterPro"/>
</dbReference>
<evidence type="ECO:0000256" key="5">
    <source>
        <dbReference type="ARBA" id="ARBA00023125"/>
    </source>
</evidence>
<evidence type="ECO:0000256" key="3">
    <source>
        <dbReference type="ARBA" id="ARBA00022845"/>
    </source>
</evidence>
<dbReference type="GO" id="GO:0006417">
    <property type="term" value="P:regulation of translation"/>
    <property type="evidence" value="ECO:0007669"/>
    <property type="project" value="UniProtKB-KW"/>
</dbReference>
<dbReference type="GO" id="GO:0009893">
    <property type="term" value="P:positive regulation of metabolic process"/>
    <property type="evidence" value="ECO:0007669"/>
    <property type="project" value="UniProtKB-ARBA"/>
</dbReference>
<evidence type="ECO:0000256" key="1">
    <source>
        <dbReference type="ARBA" id="ARBA00010529"/>
    </source>
</evidence>
<evidence type="ECO:0000313" key="9">
    <source>
        <dbReference type="EMBL" id="NLW34963.1"/>
    </source>
</evidence>
<dbReference type="SMART" id="SM00411">
    <property type="entry name" value="BHL"/>
    <property type="match status" value="1"/>
</dbReference>
<dbReference type="STRING" id="909663.GCA_000512235_00980"/>
<keyword evidence="5" id="KW-0238">DNA-binding</keyword>
<comment type="caution">
    <text evidence="9">The sequence shown here is derived from an EMBL/GenBank/DDBJ whole genome shotgun (WGS) entry which is preliminary data.</text>
</comment>
<dbReference type="CDD" id="cd13835">
    <property type="entry name" value="IHF_A"/>
    <property type="match status" value="1"/>
</dbReference>
<dbReference type="GO" id="GO:0005829">
    <property type="term" value="C:cytosol"/>
    <property type="evidence" value="ECO:0007669"/>
    <property type="project" value="TreeGrafter"/>
</dbReference>
<evidence type="ECO:0000256" key="4">
    <source>
        <dbReference type="ARBA" id="ARBA00023015"/>
    </source>
</evidence>
<evidence type="ECO:0000313" key="10">
    <source>
        <dbReference type="Proteomes" id="UP000777265"/>
    </source>
</evidence>
<keyword evidence="4" id="KW-0805">Transcription regulation</keyword>
<keyword evidence="6" id="KW-0804">Transcription</keyword>
<dbReference type="PANTHER" id="PTHR33175:SF2">
    <property type="entry name" value="INTEGRATION HOST FACTOR SUBUNIT ALPHA"/>
    <property type="match status" value="1"/>
</dbReference>
<dbReference type="Pfam" id="PF00216">
    <property type="entry name" value="Bac_DNA_binding"/>
    <property type="match status" value="1"/>
</dbReference>
<dbReference type="InterPro" id="IPR010992">
    <property type="entry name" value="IHF-like_DNA-bd_dom_sf"/>
</dbReference>
<keyword evidence="7" id="KW-0233">DNA recombination</keyword>
<evidence type="ECO:0000256" key="2">
    <source>
        <dbReference type="ARBA" id="ARBA00018329"/>
    </source>
</evidence>
<dbReference type="InterPro" id="IPR020816">
    <property type="entry name" value="Histone-like_DNA-bd_CS"/>
</dbReference>
<gene>
    <name evidence="9" type="ORF">GXY80_05695</name>
</gene>
<evidence type="ECO:0000256" key="8">
    <source>
        <dbReference type="RuleBase" id="RU003939"/>
    </source>
</evidence>